<feature type="transmembrane region" description="Helical" evidence="3">
    <location>
        <begin position="152"/>
        <end position="176"/>
    </location>
</feature>
<feature type="transmembrane region" description="Helical" evidence="3">
    <location>
        <begin position="120"/>
        <end position="140"/>
    </location>
</feature>
<feature type="transmembrane region" description="Helical" evidence="3">
    <location>
        <begin position="20"/>
        <end position="40"/>
    </location>
</feature>
<dbReference type="Gene3D" id="3.30.565.10">
    <property type="entry name" value="Histidine kinase-like ATPase, C-terminal domain"/>
    <property type="match status" value="1"/>
</dbReference>
<dbReference type="EC" id="2.7.13.3" evidence="2"/>
<dbReference type="InterPro" id="IPR004358">
    <property type="entry name" value="Sig_transdc_His_kin-like_C"/>
</dbReference>
<feature type="transmembrane region" description="Helical" evidence="3">
    <location>
        <begin position="92"/>
        <end position="113"/>
    </location>
</feature>
<comment type="catalytic activity">
    <reaction evidence="1">
        <text>ATP + protein L-histidine = ADP + protein N-phospho-L-histidine.</text>
        <dbReference type="EC" id="2.7.13.3"/>
    </reaction>
</comment>
<proteinExistence type="predicted"/>
<evidence type="ECO:0000313" key="8">
    <source>
        <dbReference type="Proteomes" id="UP000254794"/>
    </source>
</evidence>
<evidence type="ECO:0000256" key="4">
    <source>
        <dbReference type="SAM" id="Coils"/>
    </source>
</evidence>
<dbReference type="SUPFAM" id="SSF55874">
    <property type="entry name" value="ATPase domain of HSP90 chaperone/DNA topoisomerase II/histidine kinase"/>
    <property type="match status" value="1"/>
</dbReference>
<keyword evidence="8" id="KW-1185">Reference proteome</keyword>
<gene>
    <name evidence="7" type="primary">kinE</name>
    <name evidence="7" type="ORF">NCTC13316_02563</name>
</gene>
<dbReference type="PROSITE" id="PS50109">
    <property type="entry name" value="HIS_KIN"/>
    <property type="match status" value="1"/>
</dbReference>
<dbReference type="PRINTS" id="PR00344">
    <property type="entry name" value="BCTRLSENSOR"/>
</dbReference>
<dbReference type="InterPro" id="IPR005330">
    <property type="entry name" value="MHYT_dom"/>
</dbReference>
<keyword evidence="3" id="KW-1133">Transmembrane helix</keyword>
<dbReference type="AlphaFoldDB" id="A0A378JRC5"/>
<keyword evidence="4" id="KW-0175">Coiled coil</keyword>
<keyword evidence="7" id="KW-0418">Kinase</keyword>
<organism evidence="7 8">
    <name type="scientific">Legionella busanensis</name>
    <dbReference type="NCBI Taxonomy" id="190655"/>
    <lineage>
        <taxon>Bacteria</taxon>
        <taxon>Pseudomonadati</taxon>
        <taxon>Pseudomonadota</taxon>
        <taxon>Gammaproteobacteria</taxon>
        <taxon>Legionellales</taxon>
        <taxon>Legionellaceae</taxon>
        <taxon>Legionella</taxon>
    </lineage>
</organism>
<dbReference type="Pfam" id="PF02518">
    <property type="entry name" value="HATPase_c"/>
    <property type="match status" value="1"/>
</dbReference>
<dbReference type="RefSeq" id="WP_115332011.1">
    <property type="nucleotide sequence ID" value="NZ_CAAAHP010000006.1"/>
</dbReference>
<feature type="coiled-coil region" evidence="4">
    <location>
        <begin position="343"/>
        <end position="377"/>
    </location>
</feature>
<dbReference type="GO" id="GO:0016020">
    <property type="term" value="C:membrane"/>
    <property type="evidence" value="ECO:0007669"/>
    <property type="project" value="UniProtKB-UniRule"/>
</dbReference>
<dbReference type="GO" id="GO:0004673">
    <property type="term" value="F:protein histidine kinase activity"/>
    <property type="evidence" value="ECO:0007669"/>
    <property type="project" value="UniProtKB-EC"/>
</dbReference>
<dbReference type="OrthoDB" id="149796at2"/>
<evidence type="ECO:0000259" key="6">
    <source>
        <dbReference type="PROSITE" id="PS50924"/>
    </source>
</evidence>
<dbReference type="EMBL" id="UGOD01000001">
    <property type="protein sequence ID" value="STX52450.1"/>
    <property type="molecule type" value="Genomic_DNA"/>
</dbReference>
<dbReference type="PANTHER" id="PTHR35152:SF1">
    <property type="entry name" value="DOMAIN SIGNALLING PROTEIN, PUTATIVE (AFU_ORTHOLOGUE AFUA_5G11310)-RELATED"/>
    <property type="match status" value="1"/>
</dbReference>
<dbReference type="SMART" id="SM00387">
    <property type="entry name" value="HATPase_c"/>
    <property type="match status" value="1"/>
</dbReference>
<dbReference type="PROSITE" id="PS50924">
    <property type="entry name" value="MHYT"/>
    <property type="match status" value="1"/>
</dbReference>
<evidence type="ECO:0000256" key="3">
    <source>
        <dbReference type="PROSITE-ProRule" id="PRU00244"/>
    </source>
</evidence>
<dbReference type="InterPro" id="IPR005467">
    <property type="entry name" value="His_kinase_dom"/>
</dbReference>
<protein>
    <recommendedName>
        <fullName evidence="2">histidine kinase</fullName>
        <ecNumber evidence="2">2.7.13.3</ecNumber>
    </recommendedName>
</protein>
<dbReference type="Proteomes" id="UP000254794">
    <property type="component" value="Unassembled WGS sequence"/>
</dbReference>
<dbReference type="Pfam" id="PF03707">
    <property type="entry name" value="MHYT"/>
    <property type="match status" value="3"/>
</dbReference>
<feature type="transmembrane region" description="Helical" evidence="3">
    <location>
        <begin position="228"/>
        <end position="251"/>
    </location>
</feature>
<dbReference type="InterPro" id="IPR036890">
    <property type="entry name" value="HATPase_C_sf"/>
</dbReference>
<keyword evidence="3" id="KW-0812">Transmembrane</keyword>
<reference evidence="7 8" key="1">
    <citation type="submission" date="2018-06" db="EMBL/GenBank/DDBJ databases">
        <authorList>
            <consortium name="Pathogen Informatics"/>
            <person name="Doyle S."/>
        </authorList>
    </citation>
    <scope>NUCLEOTIDE SEQUENCE [LARGE SCALE GENOMIC DNA]</scope>
    <source>
        <strain evidence="7 8">NCTC13316</strain>
    </source>
</reference>
<feature type="transmembrane region" description="Helical" evidence="3">
    <location>
        <begin position="188"/>
        <end position="208"/>
    </location>
</feature>
<feature type="domain" description="Histidine kinase" evidence="5">
    <location>
        <begin position="341"/>
        <end position="535"/>
    </location>
</feature>
<evidence type="ECO:0000256" key="1">
    <source>
        <dbReference type="ARBA" id="ARBA00000085"/>
    </source>
</evidence>
<evidence type="ECO:0000259" key="5">
    <source>
        <dbReference type="PROSITE" id="PS50109"/>
    </source>
</evidence>
<keyword evidence="7" id="KW-0808">Transferase</keyword>
<feature type="transmembrane region" description="Helical" evidence="3">
    <location>
        <begin position="60"/>
        <end position="86"/>
    </location>
</feature>
<dbReference type="InterPro" id="IPR003594">
    <property type="entry name" value="HATPase_dom"/>
</dbReference>
<name>A0A378JRC5_9GAMM</name>
<keyword evidence="3" id="KW-0472">Membrane</keyword>
<evidence type="ECO:0000313" key="7">
    <source>
        <dbReference type="EMBL" id="STX52450.1"/>
    </source>
</evidence>
<sequence length="549" mass="59775">MLMDFFQLSSIPDNQIQGVYSLPLVILSYLVAVGASYVALDIANRVRDIGASFTNKLRWILGGAFAMGAGIWSMHFIGMLAFIMPMPMAYDPFLTGLSMIIAIIASGIAFLLLQNKKVKINALALGGIILGLSIASMHYVGMAAMLGMEIRYLPSLFLLSIVVAIIASEAALYLAIKSSQLSTIKAKVRLKVSSALVMGAAICGMHYIGMEAAIFTPEANHVHTSHAVNHNILATSIAVVTIVIMGIALIISSLQAKLHANSVEMARKAGMAEVASNVLHNVGNALNSVNVSAALITDHLKNINIQNLIDLNSLISKHEQNLGEFITADPKGSKIPMFLNKMAEYWHSEFEAAKNELNQLNENVQHIKNIIVAQQKLSGVVNFEELVNIEDVIEVALVMVSINFKRHNINIDKDYAKLQPVYIDKSKLTQILINLIDNAKQSLLASSQNDKTITIRLGLINESQFYIEIIDNGLGITAQNLTRIFQHGFTTKNNGHGFGLHASAIAAAEMRGTLKASSEGKGKGATFKIAFPYKIGKDFSLERTREEYV</sequence>
<accession>A0A378JRC5</accession>
<evidence type="ECO:0000256" key="2">
    <source>
        <dbReference type="ARBA" id="ARBA00012438"/>
    </source>
</evidence>
<dbReference type="PANTHER" id="PTHR35152">
    <property type="entry name" value="DOMAIN SIGNALLING PROTEIN, PUTATIVE (AFU_ORTHOLOGUE AFUA_5G11310)-RELATED"/>
    <property type="match status" value="1"/>
</dbReference>
<feature type="domain" description="MHYT" evidence="6">
    <location>
        <begin position="20"/>
        <end position="216"/>
    </location>
</feature>